<gene>
    <name evidence="2" type="ORF">HOP12_16080</name>
</gene>
<evidence type="ECO:0000259" key="1">
    <source>
        <dbReference type="Pfam" id="PF05099"/>
    </source>
</evidence>
<dbReference type="CDD" id="cd07313">
    <property type="entry name" value="terB_like_2"/>
    <property type="match status" value="1"/>
</dbReference>
<evidence type="ECO:0000313" key="2">
    <source>
        <dbReference type="EMBL" id="NOT35659.1"/>
    </source>
</evidence>
<dbReference type="InterPro" id="IPR029024">
    <property type="entry name" value="TerB-like"/>
</dbReference>
<comment type="caution">
    <text evidence="2">The sequence shown here is derived from an EMBL/GenBank/DDBJ whole genome shotgun (WGS) entry which is preliminary data.</text>
</comment>
<evidence type="ECO:0000313" key="3">
    <source>
        <dbReference type="Proteomes" id="UP000580839"/>
    </source>
</evidence>
<feature type="domain" description="Co-chaperone DjlA N-terminal" evidence="1">
    <location>
        <begin position="28"/>
        <end position="144"/>
    </location>
</feature>
<dbReference type="Pfam" id="PF05099">
    <property type="entry name" value="TerB"/>
    <property type="match status" value="1"/>
</dbReference>
<dbReference type="Gene3D" id="1.10.3680.10">
    <property type="entry name" value="TerB-like"/>
    <property type="match status" value="1"/>
</dbReference>
<dbReference type="Proteomes" id="UP000580839">
    <property type="component" value="Unassembled WGS sequence"/>
</dbReference>
<proteinExistence type="predicted"/>
<dbReference type="SUPFAM" id="SSF158682">
    <property type="entry name" value="TerB-like"/>
    <property type="match status" value="1"/>
</dbReference>
<sequence length="154" mass="17235">MFEALKSLLTRRASISESSSSDATRPLQIAACALLLELAHADDEFTHAEREHITASLVRHFGLAADEVRDLLEVAEEARRDSVDLHQFTSVVARHYDEGQRVVLAELMWRVAYADGHLSSREDYLTQKFSRLLDLRPGYLADARGRAMAKPAGD</sequence>
<organism evidence="2 3">
    <name type="scientific">Eiseniibacteriota bacterium</name>
    <dbReference type="NCBI Taxonomy" id="2212470"/>
    <lineage>
        <taxon>Bacteria</taxon>
        <taxon>Candidatus Eiseniibacteriota</taxon>
    </lineage>
</organism>
<name>A0A849T307_UNCEI</name>
<protein>
    <submittedName>
        <fullName evidence="2">TerB family tellurite resistance protein</fullName>
    </submittedName>
</protein>
<dbReference type="EMBL" id="JABFRW010000209">
    <property type="protein sequence ID" value="NOT35659.1"/>
    <property type="molecule type" value="Genomic_DNA"/>
</dbReference>
<dbReference type="AlphaFoldDB" id="A0A849T307"/>
<reference evidence="2 3" key="1">
    <citation type="submission" date="2020-04" db="EMBL/GenBank/DDBJ databases">
        <title>Metagenomic profiling of ammonia- and methane-oxidizing microorganisms in a Dutch drinking water treatment plant.</title>
        <authorList>
            <person name="Poghosyan L."/>
            <person name="Leucker S."/>
        </authorList>
    </citation>
    <scope>NUCLEOTIDE SEQUENCE [LARGE SCALE GENOMIC DNA]</scope>
    <source>
        <strain evidence="2">S-RSF-IL-03</strain>
    </source>
</reference>
<dbReference type="InterPro" id="IPR007791">
    <property type="entry name" value="DjlA_N"/>
</dbReference>
<accession>A0A849T307</accession>